<keyword evidence="3" id="KW-1185">Reference proteome</keyword>
<dbReference type="Gene3D" id="1.20.1260.10">
    <property type="match status" value="1"/>
</dbReference>
<dbReference type="InterPro" id="IPR029447">
    <property type="entry name" value="DUF4439"/>
</dbReference>
<dbReference type="Proteomes" id="UP000539313">
    <property type="component" value="Unassembled WGS sequence"/>
</dbReference>
<dbReference type="AlphaFoldDB" id="A0A7W3N3T5"/>
<protein>
    <recommendedName>
        <fullName evidence="1">DUF4439 domain-containing protein</fullName>
    </recommendedName>
</protein>
<dbReference type="Pfam" id="PF14530">
    <property type="entry name" value="DUF4439"/>
    <property type="match status" value="1"/>
</dbReference>
<organism evidence="2 3">
    <name type="scientific">Thermomonospora cellulosilytica</name>
    <dbReference type="NCBI Taxonomy" id="1411118"/>
    <lineage>
        <taxon>Bacteria</taxon>
        <taxon>Bacillati</taxon>
        <taxon>Actinomycetota</taxon>
        <taxon>Actinomycetes</taxon>
        <taxon>Streptosporangiales</taxon>
        <taxon>Thermomonosporaceae</taxon>
        <taxon>Thermomonospora</taxon>
    </lineage>
</organism>
<feature type="domain" description="DUF4439" evidence="1">
    <location>
        <begin position="7"/>
        <end position="142"/>
    </location>
</feature>
<sequence length="150" mass="15669">MSRTVDALQGALAAEHAAVYGYGTVGARLDGGDRETARIVMNAHRARRDELAAYISARGARPVAAAAAYRLPVRVASPQTAAQLAAVLEDRVLGAYLGLAGVDEPELRRYAALAMQEAAGRAVAWRRAAGGSSTVGAFPGLPPDALYPRR</sequence>
<dbReference type="SUPFAM" id="SSF47240">
    <property type="entry name" value="Ferritin-like"/>
    <property type="match status" value="1"/>
</dbReference>
<dbReference type="RefSeq" id="WP_182707720.1">
    <property type="nucleotide sequence ID" value="NZ_JACJII010000001.1"/>
</dbReference>
<comment type="caution">
    <text evidence="2">The sequence shown here is derived from an EMBL/GenBank/DDBJ whole genome shotgun (WGS) entry which is preliminary data.</text>
</comment>
<reference evidence="2 3" key="1">
    <citation type="submission" date="2020-08" db="EMBL/GenBank/DDBJ databases">
        <title>Sequencing the genomes of 1000 actinobacteria strains.</title>
        <authorList>
            <person name="Klenk H.-P."/>
        </authorList>
    </citation>
    <scope>NUCLEOTIDE SEQUENCE [LARGE SCALE GENOMIC DNA]</scope>
    <source>
        <strain evidence="2 3">DSM 45823</strain>
    </source>
</reference>
<evidence type="ECO:0000313" key="3">
    <source>
        <dbReference type="Proteomes" id="UP000539313"/>
    </source>
</evidence>
<dbReference type="InterPro" id="IPR012347">
    <property type="entry name" value="Ferritin-like"/>
</dbReference>
<accession>A0A7W3N3T5</accession>
<name>A0A7W3N3T5_9ACTN</name>
<dbReference type="InterPro" id="IPR009078">
    <property type="entry name" value="Ferritin-like_SF"/>
</dbReference>
<proteinExistence type="predicted"/>
<evidence type="ECO:0000259" key="1">
    <source>
        <dbReference type="Pfam" id="PF14530"/>
    </source>
</evidence>
<dbReference type="CDD" id="cd00657">
    <property type="entry name" value="Ferritin_like"/>
    <property type="match status" value="1"/>
</dbReference>
<dbReference type="EMBL" id="JACJII010000001">
    <property type="protein sequence ID" value="MBA9007000.1"/>
    <property type="molecule type" value="Genomic_DNA"/>
</dbReference>
<evidence type="ECO:0000313" key="2">
    <source>
        <dbReference type="EMBL" id="MBA9007000.1"/>
    </source>
</evidence>
<gene>
    <name evidence="2" type="ORF">HNR21_005882</name>
</gene>